<evidence type="ECO:0000259" key="2">
    <source>
        <dbReference type="Pfam" id="PF18276"/>
    </source>
</evidence>
<proteinExistence type="predicted"/>
<feature type="coiled-coil region" evidence="1">
    <location>
        <begin position="874"/>
        <end position="915"/>
    </location>
</feature>
<dbReference type="Pfam" id="PF20220">
    <property type="entry name" value="ABC_toxin_N"/>
    <property type="match status" value="1"/>
</dbReference>
<name>A0A0H2YBK8_YERPA</name>
<protein>
    <submittedName>
        <fullName evidence="5">Putative toxin subunit</fullName>
    </submittedName>
</protein>
<reference evidence="5 6" key="1">
    <citation type="journal article" date="2006" name="J. Bacteriol.">
        <title>Complete genome sequence of Yersinia pestis strains Antiqua and Nepal516: evidence of gene reduction in an emerging pathogen.</title>
        <authorList>
            <person name="Chain P.S."/>
            <person name="Hu P."/>
            <person name="Malfatti S.A."/>
            <person name="Radnedge L."/>
            <person name="Larimer F."/>
            <person name="Vergez L.M."/>
            <person name="Worsham P."/>
            <person name="Chu M.C."/>
            <person name="Andersen G.L."/>
        </authorList>
    </citation>
    <scope>NUCLEOTIDE SEQUENCE [LARGE SCALE GENOMIC DNA]</scope>
    <source>
        <strain evidence="5 6">Antiqua</strain>
    </source>
</reference>
<gene>
    <name evidence="5" type="ordered locus">YPA_3692</name>
</gene>
<feature type="domain" description="Tc toxin complex TcA C-terminal TcB-binding" evidence="2">
    <location>
        <begin position="894"/>
        <end position="1027"/>
    </location>
</feature>
<dbReference type="AlphaFoldDB" id="A0A0H2YBK8"/>
<accession>A0A0H2YBK8</accession>
<keyword evidence="1" id="KW-0175">Coiled coil</keyword>
<sequence>MPTSTVLNKINESRRDALVNYYLAKNVSGDEKIKTAEQLYQYLLLDTKIGHEVKTSPIAEAISSLQIYINRCVDGEENDLHEKNISTHFSSDNFLHGWNSYNKRYARWAGKEKLMYYAADYIDPTLRYNKTELFNTFEQSINNSRLTEKSVKSALQSYLISYEKLAQIDTIKELYVENIKTHFFLGKTRESPCQYYWRSGEQLSNDSHHLRWSEWKKVNCNINGTEEKFFINLSWHRSSLYIDWINKFSIRTDKDETTEKYHYNRVYKNDDNTWSELIINMDIGFKLSTSTEVITLPPFFVNQGDPNAKEEVENLFLTNGTSIKRIESRLHGYINGHIKILCNDDGISFEIAEKLINGDNGTIGEVKIIENEKIISTINNEKGENKKINLIDKFEIRIFPYNELVASTIVFNRIKPEEKIIDELDDKISLLSPNSLPLKEKFQTSVDELLSYNTQKNNVKLNAFNGSYGIYLWELFFHIPLLASMRFLNEQRFDLAQHWLKYLFNSAGYRDGNGNLLKEGDNILYWNILPLQQDTAWDKNTLIQATDDPDVIAMQDPMQYKLAIFMRTLDLIISQGDQAYRQLERDTLAEAKIHYIQASQLLGPRPNLNSSHQWENIKLAEESRQLENSHFLPPYNELLLSYWDKLEIRLYNLRHNLNLDGQPLHLPLFATPVDPKALQRQHGAGNGINSSEQIATAQTSLYRFPLLIERAKSAVSAVIQFGNSLQSVLERQDNEAMTLLFQQQQQKVLQHTKDIQNNNIQVLQASLEATDSLKSAAEQRRKHYKELLDNGISSDEQLAINIRIASAALNGESLVPLGLSAVLDTAPNVFGLADGGSRWGAISQAVGWGMQSMAMALETTAGVRDAKANYSRRAQEWTLQKDQADKDIEQLAHQYTSVQEQLNMAQKQLNLAELEQGHADALYQMQSTRFTGKELYNWMAGRLSGLYFQLFDATQPLCLMAKAALEKEVDKAKTDGLFIRSGWNDLYQGLLAGEDLQLNLQKLENVWLMEEQRALEVERTVSLAQHYQQLSDHKFNLAEIVTGYMAQDKDQKTGNEQDFVELKNGTLITSLSIKGLNLVEDYPETMHLGDIRRIKQISVSLPALLGPYQDVQATLDYAGENTHLAKGCTALAISRGMNDSGQFLLDFNDGKYLPFEGIDISDKGTLVLRFPNATSKQKLLLQSLSDIILHIRYTIRS</sequence>
<dbReference type="InterPro" id="IPR040840">
    <property type="entry name" value="TcA_TcB_BD"/>
</dbReference>
<dbReference type="KEGG" id="ypa:YPA_3692"/>
<dbReference type="RefSeq" id="WP_002220204.1">
    <property type="nucleotide sequence ID" value="NC_008150.1"/>
</dbReference>
<dbReference type="EMBL" id="CP000308">
    <property type="protein sequence ID" value="ABG15654.1"/>
    <property type="molecule type" value="Genomic_DNA"/>
</dbReference>
<dbReference type="InterPro" id="IPR046839">
    <property type="entry name" value="ABC_toxin_N"/>
</dbReference>
<evidence type="ECO:0000259" key="3">
    <source>
        <dbReference type="Pfam" id="PF18413"/>
    </source>
</evidence>
<dbReference type="Pfam" id="PF18413">
    <property type="entry name" value="Neuraminidase"/>
    <property type="match status" value="1"/>
</dbReference>
<feature type="domain" description="ABC toxin N-terminal" evidence="4">
    <location>
        <begin position="9"/>
        <end position="138"/>
    </location>
</feature>
<evidence type="ECO:0000313" key="5">
    <source>
        <dbReference type="EMBL" id="ABG15654.1"/>
    </source>
</evidence>
<evidence type="ECO:0000259" key="4">
    <source>
        <dbReference type="Pfam" id="PF20220"/>
    </source>
</evidence>
<evidence type="ECO:0000313" key="6">
    <source>
        <dbReference type="Proteomes" id="UP000001971"/>
    </source>
</evidence>
<dbReference type="InterPro" id="IPR041079">
    <property type="entry name" value="Neuraminidase-like"/>
</dbReference>
<organism evidence="5 6">
    <name type="scientific">Yersinia pestis bv. Antiqua (strain Antiqua)</name>
    <dbReference type="NCBI Taxonomy" id="360102"/>
    <lineage>
        <taxon>Bacteria</taxon>
        <taxon>Pseudomonadati</taxon>
        <taxon>Pseudomonadota</taxon>
        <taxon>Gammaproteobacteria</taxon>
        <taxon>Enterobacterales</taxon>
        <taxon>Yersiniaceae</taxon>
        <taxon>Yersinia</taxon>
    </lineage>
</organism>
<feature type="domain" description="Tc toxin complex TcA C-terminal TcB-binding" evidence="2">
    <location>
        <begin position="1126"/>
        <end position="1194"/>
    </location>
</feature>
<feature type="domain" description="Neuraminidase-like" evidence="3">
    <location>
        <begin position="179"/>
        <end position="261"/>
    </location>
</feature>
<dbReference type="Pfam" id="PF18276">
    <property type="entry name" value="TcA_TcB_BD"/>
    <property type="match status" value="2"/>
</dbReference>
<evidence type="ECO:0000256" key="1">
    <source>
        <dbReference type="SAM" id="Coils"/>
    </source>
</evidence>
<dbReference type="Proteomes" id="UP000001971">
    <property type="component" value="Chromosome"/>
</dbReference>